<evidence type="ECO:0000256" key="8">
    <source>
        <dbReference type="ARBA" id="ARBA00022884"/>
    </source>
</evidence>
<evidence type="ECO:0000256" key="3">
    <source>
        <dbReference type="ARBA" id="ARBA00022723"/>
    </source>
</evidence>
<evidence type="ECO:0000256" key="6">
    <source>
        <dbReference type="ARBA" id="ARBA00022801"/>
    </source>
</evidence>
<evidence type="ECO:0000313" key="14">
    <source>
        <dbReference type="EMBL" id="QTX33043.1"/>
    </source>
</evidence>
<accession>A0A9Q7APM1</accession>
<feature type="domain" description="EngC GTPase" evidence="12">
    <location>
        <begin position="112"/>
        <end position="259"/>
    </location>
</feature>
<dbReference type="InterPro" id="IPR030378">
    <property type="entry name" value="G_CP_dom"/>
</dbReference>
<dbReference type="NCBIfam" id="TIGR00157">
    <property type="entry name" value="ribosome small subunit-dependent GTPase A"/>
    <property type="match status" value="1"/>
</dbReference>
<feature type="binding site" evidence="10">
    <location>
        <begin position="151"/>
        <end position="154"/>
    </location>
    <ligand>
        <name>GTP</name>
        <dbReference type="ChEBI" id="CHEBI:37565"/>
    </ligand>
</feature>
<dbReference type="Pfam" id="PF03193">
    <property type="entry name" value="RsgA_GTPase"/>
    <property type="match status" value="1"/>
</dbReference>
<dbReference type="AlphaFoldDB" id="A0A9Q7APM1"/>
<feature type="binding site" evidence="10">
    <location>
        <position position="287"/>
    </location>
    <ligand>
        <name>Zn(2+)</name>
        <dbReference type="ChEBI" id="CHEBI:29105"/>
    </ligand>
</feature>
<keyword evidence="3 10" id="KW-0479">Metal-binding</keyword>
<dbReference type="InterPro" id="IPR027417">
    <property type="entry name" value="P-loop_NTPase"/>
</dbReference>
<dbReference type="PANTHER" id="PTHR32120">
    <property type="entry name" value="SMALL RIBOSOMAL SUBUNIT BIOGENESIS GTPASE RSGA"/>
    <property type="match status" value="1"/>
</dbReference>
<comment type="similarity">
    <text evidence="10">Belongs to the TRAFAC class YlqF/YawG GTPase family. RsgA subfamily.</text>
</comment>
<reference evidence="15" key="1">
    <citation type="submission" date="2021-04" db="EMBL/GenBank/DDBJ databases">
        <title>A novel Synergistetes isolate from a pyrite-forming mixed culture.</title>
        <authorList>
            <person name="Bunk B."/>
            <person name="Sproer C."/>
            <person name="Spring S."/>
            <person name="Pester M."/>
        </authorList>
    </citation>
    <scope>NUCLEOTIDE SEQUENCE [LARGE SCALE GENOMIC DNA]</scope>
    <source>
        <strain evidence="15">J.5.4.2-T.3.5.2</strain>
    </source>
</reference>
<keyword evidence="2 10" id="KW-0690">Ribosome biogenesis</keyword>
<name>A0A9Q7APM1_9BACT</name>
<dbReference type="SUPFAM" id="SSF50249">
    <property type="entry name" value="Nucleic acid-binding proteins"/>
    <property type="match status" value="1"/>
</dbReference>
<keyword evidence="15" id="KW-1185">Reference proteome</keyword>
<keyword evidence="6 10" id="KW-0378">Hydrolase</keyword>
<keyword evidence="4 10" id="KW-0699">rRNA-binding</keyword>
<sequence>MNTINMKNLGLSGSLLDEARSFRDLYVGRVLSQSKDLYRVVTERGEVAAEVSGKFRFDAVTPSDYPAVGDFVMVDRDDDEGGNAVIHRLLRRKSLFVRRAAGTAKEEQVVAANVDTVFVCMALGGDYNLRRVERYLGLAWSSGAVPVVVLTKADLCRDLSERLSRLEAVAPGVAVVVTSSLTDDGWQALRSYLGPGRTVAFIGSSGVGKSTLINRLVGRDLLATGEVRDGDGRGRHTTTRRELVVLAGGGVVIDTPGMRELALERADLVRTFADIDDLATQCRFRDCTHKGEPGCAVARAVADGLLDPGRLAGYRKLCKEALYEGLHSRQVEAEKMAMMFGTKGAMKEARRSAREKNRRRQGY</sequence>
<evidence type="ECO:0000256" key="5">
    <source>
        <dbReference type="ARBA" id="ARBA00022741"/>
    </source>
</evidence>
<feature type="binding site" evidence="10">
    <location>
        <position position="289"/>
    </location>
    <ligand>
        <name>Zn(2+)</name>
        <dbReference type="ChEBI" id="CHEBI:29105"/>
    </ligand>
</feature>
<dbReference type="Gene3D" id="3.40.50.300">
    <property type="entry name" value="P-loop containing nucleotide triphosphate hydrolases"/>
    <property type="match status" value="1"/>
</dbReference>
<dbReference type="Gene3D" id="2.40.50.140">
    <property type="entry name" value="Nucleic acid-binding proteins"/>
    <property type="match status" value="1"/>
</dbReference>
<dbReference type="EC" id="3.6.1.-" evidence="10"/>
<feature type="binding site" evidence="10">
    <location>
        <begin position="203"/>
        <end position="211"/>
    </location>
    <ligand>
        <name>GTP</name>
        <dbReference type="ChEBI" id="CHEBI:37565"/>
    </ligand>
</feature>
<dbReference type="InterPro" id="IPR010914">
    <property type="entry name" value="RsgA_GTPase_dom"/>
</dbReference>
<dbReference type="EMBL" id="CP072943">
    <property type="protein sequence ID" value="QTX33043.1"/>
    <property type="molecule type" value="Genomic_DNA"/>
</dbReference>
<gene>
    <name evidence="10 14" type="primary">rsgA</name>
    <name evidence="14" type="ORF">KAR29_03820</name>
</gene>
<dbReference type="RefSeq" id="WP_274374313.1">
    <property type="nucleotide sequence ID" value="NZ_CP072943.1"/>
</dbReference>
<dbReference type="HAMAP" id="MF_01820">
    <property type="entry name" value="GTPase_RsgA"/>
    <property type="match status" value="1"/>
</dbReference>
<dbReference type="PROSITE" id="PS50936">
    <property type="entry name" value="ENGC_GTPASE"/>
    <property type="match status" value="1"/>
</dbReference>
<evidence type="ECO:0000256" key="11">
    <source>
        <dbReference type="SAM" id="MobiDB-lite"/>
    </source>
</evidence>
<feature type="domain" description="CP-type G" evidence="13">
    <location>
        <begin position="104"/>
        <end position="261"/>
    </location>
</feature>
<comment type="cofactor">
    <cofactor evidence="10">
        <name>Zn(2+)</name>
        <dbReference type="ChEBI" id="CHEBI:29105"/>
    </cofactor>
    <text evidence="10">Binds 1 zinc ion per subunit.</text>
</comment>
<dbReference type="CDD" id="cd01854">
    <property type="entry name" value="YjeQ_EngC"/>
    <property type="match status" value="1"/>
</dbReference>
<dbReference type="InterPro" id="IPR004881">
    <property type="entry name" value="Ribosome_biogen_GTPase_RsgA"/>
</dbReference>
<keyword evidence="8 10" id="KW-0694">RNA-binding</keyword>
<feature type="compositionally biased region" description="Basic and acidic residues" evidence="11">
    <location>
        <begin position="345"/>
        <end position="355"/>
    </location>
</feature>
<dbReference type="GO" id="GO:0046872">
    <property type="term" value="F:metal ion binding"/>
    <property type="evidence" value="ECO:0007669"/>
    <property type="project" value="UniProtKB-KW"/>
</dbReference>
<dbReference type="Proteomes" id="UP000671879">
    <property type="component" value="Chromosome"/>
</dbReference>
<evidence type="ECO:0000259" key="13">
    <source>
        <dbReference type="PROSITE" id="PS51721"/>
    </source>
</evidence>
<dbReference type="GO" id="GO:0005525">
    <property type="term" value="F:GTP binding"/>
    <property type="evidence" value="ECO:0007669"/>
    <property type="project" value="UniProtKB-UniRule"/>
</dbReference>
<feature type="binding site" evidence="10">
    <location>
        <position position="282"/>
    </location>
    <ligand>
        <name>Zn(2+)</name>
        <dbReference type="ChEBI" id="CHEBI:29105"/>
    </ligand>
</feature>
<evidence type="ECO:0000259" key="12">
    <source>
        <dbReference type="PROSITE" id="PS50936"/>
    </source>
</evidence>
<dbReference type="SUPFAM" id="SSF52540">
    <property type="entry name" value="P-loop containing nucleoside triphosphate hydrolases"/>
    <property type="match status" value="1"/>
</dbReference>
<dbReference type="PANTHER" id="PTHR32120:SF10">
    <property type="entry name" value="SMALL RIBOSOMAL SUBUNIT BIOGENESIS GTPASE RSGA"/>
    <property type="match status" value="1"/>
</dbReference>
<dbReference type="PROSITE" id="PS51721">
    <property type="entry name" value="G_CP"/>
    <property type="match status" value="1"/>
</dbReference>
<keyword evidence="5 10" id="KW-0547">Nucleotide-binding</keyword>
<dbReference type="GO" id="GO:0042274">
    <property type="term" value="P:ribosomal small subunit biogenesis"/>
    <property type="evidence" value="ECO:0007669"/>
    <property type="project" value="UniProtKB-UniRule"/>
</dbReference>
<keyword evidence="9 10" id="KW-0342">GTP-binding</keyword>
<evidence type="ECO:0000256" key="2">
    <source>
        <dbReference type="ARBA" id="ARBA00022517"/>
    </source>
</evidence>
<keyword evidence="1 10" id="KW-0963">Cytoplasm</keyword>
<dbReference type="GO" id="GO:0019843">
    <property type="term" value="F:rRNA binding"/>
    <property type="evidence" value="ECO:0007669"/>
    <property type="project" value="UniProtKB-KW"/>
</dbReference>
<evidence type="ECO:0000256" key="10">
    <source>
        <dbReference type="HAMAP-Rule" id="MF_01820"/>
    </source>
</evidence>
<feature type="binding site" evidence="10">
    <location>
        <position position="295"/>
    </location>
    <ligand>
        <name>Zn(2+)</name>
        <dbReference type="ChEBI" id="CHEBI:29105"/>
    </ligand>
</feature>
<proteinExistence type="inferred from homology"/>
<evidence type="ECO:0000256" key="1">
    <source>
        <dbReference type="ARBA" id="ARBA00022490"/>
    </source>
</evidence>
<dbReference type="GO" id="GO:0003924">
    <property type="term" value="F:GTPase activity"/>
    <property type="evidence" value="ECO:0007669"/>
    <property type="project" value="UniProtKB-UniRule"/>
</dbReference>
<dbReference type="InterPro" id="IPR012340">
    <property type="entry name" value="NA-bd_OB-fold"/>
</dbReference>
<organism evidence="14 15">
    <name type="scientific">Aminithiophilus ramosus</name>
    <dbReference type="NCBI Taxonomy" id="3029084"/>
    <lineage>
        <taxon>Bacteria</taxon>
        <taxon>Thermotogati</taxon>
        <taxon>Synergistota</taxon>
        <taxon>Synergistia</taxon>
        <taxon>Synergistales</taxon>
        <taxon>Aminithiophilaceae</taxon>
        <taxon>Aminithiophilus</taxon>
    </lineage>
</organism>
<comment type="subcellular location">
    <subcellularLocation>
        <location evidence="10">Cytoplasm</location>
    </subcellularLocation>
</comment>
<comment type="subunit">
    <text evidence="10">Monomer. Associates with 30S ribosomal subunit, binds 16S rRNA.</text>
</comment>
<dbReference type="GO" id="GO:0005737">
    <property type="term" value="C:cytoplasm"/>
    <property type="evidence" value="ECO:0007669"/>
    <property type="project" value="UniProtKB-SubCell"/>
</dbReference>
<evidence type="ECO:0000256" key="9">
    <source>
        <dbReference type="ARBA" id="ARBA00023134"/>
    </source>
</evidence>
<feature type="region of interest" description="Disordered" evidence="11">
    <location>
        <begin position="344"/>
        <end position="363"/>
    </location>
</feature>
<keyword evidence="7 10" id="KW-0862">Zinc</keyword>
<evidence type="ECO:0000256" key="7">
    <source>
        <dbReference type="ARBA" id="ARBA00022833"/>
    </source>
</evidence>
<evidence type="ECO:0000256" key="4">
    <source>
        <dbReference type="ARBA" id="ARBA00022730"/>
    </source>
</evidence>
<evidence type="ECO:0000313" key="15">
    <source>
        <dbReference type="Proteomes" id="UP000671879"/>
    </source>
</evidence>
<dbReference type="KEGG" id="aram:KAR29_03820"/>
<dbReference type="Gene3D" id="1.10.40.50">
    <property type="entry name" value="Probable gtpase engc, domain 3"/>
    <property type="match status" value="1"/>
</dbReference>
<comment type="function">
    <text evidence="10">One of several proteins that assist in the late maturation steps of the functional core of the 30S ribosomal subunit. Helps release RbfA from mature subunits. May play a role in the assembly of ribosomal proteins into the subunit. Circularly permuted GTPase that catalyzes slow GTP hydrolysis, GTPase activity is stimulated by the 30S ribosomal subunit.</text>
</comment>
<protein>
    <recommendedName>
        <fullName evidence="10">Small ribosomal subunit biogenesis GTPase RsgA</fullName>
        <ecNumber evidence="10">3.6.1.-</ecNumber>
    </recommendedName>
</protein>